<gene>
    <name evidence="2" type="ORF">GCM10017083_17820</name>
</gene>
<protein>
    <submittedName>
        <fullName evidence="2">Uncharacterized protein</fullName>
    </submittedName>
</protein>
<name>A0A918XQR2_9PROT</name>
<reference evidence="2" key="1">
    <citation type="journal article" date="2014" name="Int. J. Syst. Evol. Microbiol.">
        <title>Complete genome sequence of Corynebacterium casei LMG S-19264T (=DSM 44701T), isolated from a smear-ripened cheese.</title>
        <authorList>
            <consortium name="US DOE Joint Genome Institute (JGI-PGF)"/>
            <person name="Walter F."/>
            <person name="Albersmeier A."/>
            <person name="Kalinowski J."/>
            <person name="Ruckert C."/>
        </authorList>
    </citation>
    <scope>NUCLEOTIDE SEQUENCE</scope>
    <source>
        <strain evidence="2">KCTC 42651</strain>
    </source>
</reference>
<dbReference type="Proteomes" id="UP000630353">
    <property type="component" value="Unassembled WGS sequence"/>
</dbReference>
<evidence type="ECO:0000256" key="1">
    <source>
        <dbReference type="SAM" id="MobiDB-lite"/>
    </source>
</evidence>
<keyword evidence="3" id="KW-1185">Reference proteome</keyword>
<evidence type="ECO:0000313" key="2">
    <source>
        <dbReference type="EMBL" id="GHD47438.1"/>
    </source>
</evidence>
<dbReference type="EMBL" id="BMZS01000003">
    <property type="protein sequence ID" value="GHD47438.1"/>
    <property type="molecule type" value="Genomic_DNA"/>
</dbReference>
<evidence type="ECO:0000313" key="3">
    <source>
        <dbReference type="Proteomes" id="UP000630353"/>
    </source>
</evidence>
<accession>A0A918XQR2</accession>
<dbReference type="AlphaFoldDB" id="A0A918XQR2"/>
<comment type="caution">
    <text evidence="2">The sequence shown here is derived from an EMBL/GenBank/DDBJ whole genome shotgun (WGS) entry which is preliminary data.</text>
</comment>
<proteinExistence type="predicted"/>
<sequence length="101" mass="10935">MASLAIISETTSPAPNRRTIRRNGRSDTPDMGASITGSRRLTGPIDMLIFWADRLLDEKLGNVSVADGNRKRGVRRPNAAPGGNRAWNVPRFRPAAGNAQP</sequence>
<reference evidence="2" key="2">
    <citation type="submission" date="2020-09" db="EMBL/GenBank/DDBJ databases">
        <authorList>
            <person name="Sun Q."/>
            <person name="Kim S."/>
        </authorList>
    </citation>
    <scope>NUCLEOTIDE SEQUENCE</scope>
    <source>
        <strain evidence="2">KCTC 42651</strain>
    </source>
</reference>
<feature type="region of interest" description="Disordered" evidence="1">
    <location>
        <begin position="68"/>
        <end position="101"/>
    </location>
</feature>
<feature type="region of interest" description="Disordered" evidence="1">
    <location>
        <begin position="1"/>
        <end position="38"/>
    </location>
</feature>
<organism evidence="2 3">
    <name type="scientific">Thalassobaculum fulvum</name>
    <dbReference type="NCBI Taxonomy" id="1633335"/>
    <lineage>
        <taxon>Bacteria</taxon>
        <taxon>Pseudomonadati</taxon>
        <taxon>Pseudomonadota</taxon>
        <taxon>Alphaproteobacteria</taxon>
        <taxon>Rhodospirillales</taxon>
        <taxon>Thalassobaculaceae</taxon>
        <taxon>Thalassobaculum</taxon>
    </lineage>
</organism>